<dbReference type="EMBL" id="LASW01000055">
    <property type="protein sequence ID" value="KKB98808.1"/>
    <property type="molecule type" value="Genomic_DNA"/>
</dbReference>
<evidence type="ECO:0000256" key="1">
    <source>
        <dbReference type="ARBA" id="ARBA00007749"/>
    </source>
</evidence>
<reference evidence="6" key="2">
    <citation type="submission" date="2015-04" db="EMBL/GenBank/DDBJ databases">
        <title>Genome sequence of Mycobacterium arupense strain GUC1.</title>
        <authorList>
            <person name="Greninger A.L."/>
            <person name="Cunningham G."/>
            <person name="Chiu C.Y."/>
            <person name="Miller S."/>
        </authorList>
    </citation>
    <scope>NUCLEOTIDE SEQUENCE</scope>
    <source>
        <strain evidence="6">GUC1</strain>
    </source>
</reference>
<accession>A0A0F5MVH6</accession>
<gene>
    <name evidence="7" type="ORF">BST15_00060</name>
    <name evidence="6" type="ORF">WR43_12700</name>
</gene>
<dbReference type="PATRIC" id="fig|342002.3.peg.3544"/>
<dbReference type="InterPro" id="IPR001279">
    <property type="entry name" value="Metallo-B-lactamas"/>
</dbReference>
<organism evidence="6 8">
    <name type="scientific">Mycolicibacter arupensis</name>
    <dbReference type="NCBI Taxonomy" id="342002"/>
    <lineage>
        <taxon>Bacteria</taxon>
        <taxon>Bacillati</taxon>
        <taxon>Actinomycetota</taxon>
        <taxon>Actinomycetes</taxon>
        <taxon>Mycobacteriales</taxon>
        <taxon>Mycobacteriaceae</taxon>
        <taxon>Mycolicibacter</taxon>
    </lineage>
</organism>
<dbReference type="SMART" id="SM00849">
    <property type="entry name" value="Lactamase_B"/>
    <property type="match status" value="1"/>
</dbReference>
<keyword evidence="4" id="KW-0862">Zinc</keyword>
<dbReference type="GO" id="GO:0016787">
    <property type="term" value="F:hydrolase activity"/>
    <property type="evidence" value="ECO:0007669"/>
    <property type="project" value="UniProtKB-KW"/>
</dbReference>
<evidence type="ECO:0000256" key="3">
    <source>
        <dbReference type="ARBA" id="ARBA00022801"/>
    </source>
</evidence>
<evidence type="ECO:0000313" key="8">
    <source>
        <dbReference type="Proteomes" id="UP000034416"/>
    </source>
</evidence>
<dbReference type="RefSeq" id="WP_046189957.1">
    <property type="nucleotide sequence ID" value="NZ_JACKUJ010000043.1"/>
</dbReference>
<dbReference type="SUPFAM" id="SSF56281">
    <property type="entry name" value="Metallo-hydrolase/oxidoreductase"/>
    <property type="match status" value="1"/>
</dbReference>
<dbReference type="Proteomes" id="UP000192327">
    <property type="component" value="Unassembled WGS sequence"/>
</dbReference>
<dbReference type="EMBL" id="MVHH01000001">
    <property type="protein sequence ID" value="ORA00995.1"/>
    <property type="molecule type" value="Genomic_DNA"/>
</dbReference>
<sequence length="281" mass="30064">MQHWTVGDIDIHAVLQAVIPIPPGRLFAGAPQCCADDALPDYCDESGNILMAIQSYLIESGPVRVLVDTCFAESFLRSRNMPDRFDESLAATGFGAQDISVVVCTHLHRDHVGRNTAERGGAWVPTFPRAEYLVTAAEHAHWSESTGEDRAAPECVEPLAQQGRLRLVAPDHHITENIGLVPTAGHTPGHVSVRIESAGAIAYISGDVVHHPVQIGAPEISALPDADLHAARASRRALLRRVADERALLLGSHFAAPSGGYVNSAGAGLAWQPLVEREGAR</sequence>
<feature type="domain" description="Metallo-beta-lactamase" evidence="5">
    <location>
        <begin position="52"/>
        <end position="253"/>
    </location>
</feature>
<reference evidence="8" key="1">
    <citation type="submission" date="2015-04" db="EMBL/GenBank/DDBJ databases">
        <title>Genome sequence of Mycobacterium arupense GUC1.</title>
        <authorList>
            <person name="Greninger A.L."/>
            <person name="Cunningham G."/>
            <person name="Chiu C.Y."/>
            <person name="Miller S."/>
        </authorList>
    </citation>
    <scope>NUCLEOTIDE SEQUENCE [LARGE SCALE GENOMIC DNA]</scope>
    <source>
        <strain evidence="8">GUC1</strain>
    </source>
</reference>
<evidence type="ECO:0000256" key="2">
    <source>
        <dbReference type="ARBA" id="ARBA00022723"/>
    </source>
</evidence>
<protein>
    <submittedName>
        <fullName evidence="6">Beta-lactamase</fullName>
    </submittedName>
    <submittedName>
        <fullName evidence="7">MBL fold metallo-hydrolase</fullName>
    </submittedName>
</protein>
<dbReference type="STRING" id="342002.BST15_00060"/>
<dbReference type="Pfam" id="PF00753">
    <property type="entry name" value="Lactamase_B"/>
    <property type="match status" value="1"/>
</dbReference>
<reference evidence="7 9" key="3">
    <citation type="submission" date="2016-12" db="EMBL/GenBank/DDBJ databases">
        <title>The new phylogeny of genus Mycobacterium.</title>
        <authorList>
            <person name="Tortoli E."/>
            <person name="Trovato A."/>
            <person name="Cirillo D.M."/>
        </authorList>
    </citation>
    <scope>NUCLEOTIDE SEQUENCE [LARGE SCALE GENOMIC DNA]</scope>
    <source>
        <strain evidence="7 9">DSM 44942</strain>
    </source>
</reference>
<keyword evidence="2" id="KW-0479">Metal-binding</keyword>
<comment type="similarity">
    <text evidence="1">Belongs to the metallo-beta-lactamase superfamily.</text>
</comment>
<evidence type="ECO:0000313" key="6">
    <source>
        <dbReference type="EMBL" id="KKB98808.1"/>
    </source>
</evidence>
<dbReference type="AlphaFoldDB" id="A0A0F5MVH6"/>
<keyword evidence="3" id="KW-0378">Hydrolase</keyword>
<dbReference type="Proteomes" id="UP000034416">
    <property type="component" value="Unassembled WGS sequence"/>
</dbReference>
<dbReference type="CDD" id="cd16277">
    <property type="entry name" value="metallo-hydrolase-like_MBL-fold"/>
    <property type="match status" value="1"/>
</dbReference>
<evidence type="ECO:0000313" key="7">
    <source>
        <dbReference type="EMBL" id="ORA00995.1"/>
    </source>
</evidence>
<dbReference type="InterPro" id="IPR036866">
    <property type="entry name" value="RibonucZ/Hydroxyglut_hydro"/>
</dbReference>
<proteinExistence type="inferred from homology"/>
<dbReference type="OrthoDB" id="5177904at2"/>
<keyword evidence="9" id="KW-1185">Reference proteome</keyword>
<dbReference type="Gene3D" id="3.60.15.10">
    <property type="entry name" value="Ribonuclease Z/Hydroxyacylglutathione hydrolase-like"/>
    <property type="match status" value="1"/>
</dbReference>
<dbReference type="GO" id="GO:0046872">
    <property type="term" value="F:metal ion binding"/>
    <property type="evidence" value="ECO:0007669"/>
    <property type="project" value="UniProtKB-KW"/>
</dbReference>
<evidence type="ECO:0000259" key="5">
    <source>
        <dbReference type="SMART" id="SM00849"/>
    </source>
</evidence>
<name>A0A0F5MVH6_9MYCO</name>
<dbReference type="InterPro" id="IPR051013">
    <property type="entry name" value="MBL_superfamily_lactonases"/>
</dbReference>
<evidence type="ECO:0000256" key="4">
    <source>
        <dbReference type="ARBA" id="ARBA00022833"/>
    </source>
</evidence>
<dbReference type="PANTHER" id="PTHR42978:SF6">
    <property type="entry name" value="QUORUM-QUENCHING LACTONASE YTNP-RELATED"/>
    <property type="match status" value="1"/>
</dbReference>
<comment type="caution">
    <text evidence="6">The sequence shown here is derived from an EMBL/GenBank/DDBJ whole genome shotgun (WGS) entry which is preliminary data.</text>
</comment>
<evidence type="ECO:0000313" key="9">
    <source>
        <dbReference type="Proteomes" id="UP000192327"/>
    </source>
</evidence>
<dbReference type="PANTHER" id="PTHR42978">
    <property type="entry name" value="QUORUM-QUENCHING LACTONASE YTNP-RELATED-RELATED"/>
    <property type="match status" value="1"/>
</dbReference>